<dbReference type="AlphaFoldDB" id="A0A7J5LES6"/>
<feature type="domain" description="Peptidase M16 N-terminal" evidence="1">
    <location>
        <begin position="69"/>
        <end position="171"/>
    </location>
</feature>
<evidence type="ECO:0000259" key="1">
    <source>
        <dbReference type="Pfam" id="PF00675"/>
    </source>
</evidence>
<proteinExistence type="predicted"/>
<protein>
    <submittedName>
        <fullName evidence="3">Insulinase family protein</fullName>
    </submittedName>
</protein>
<dbReference type="Pfam" id="PF00675">
    <property type="entry name" value="Peptidase_M16"/>
    <property type="match status" value="1"/>
</dbReference>
<reference evidence="3 4" key="1">
    <citation type="journal article" date="2019" name="Nat. Med.">
        <title>A library of human gut bacterial isolates paired with longitudinal multiomics data enables mechanistic microbiome research.</title>
        <authorList>
            <person name="Poyet M."/>
            <person name="Groussin M."/>
            <person name="Gibbons S.M."/>
            <person name="Avila-Pacheco J."/>
            <person name="Jiang X."/>
            <person name="Kearney S.M."/>
            <person name="Perrotta A.R."/>
            <person name="Berdy B."/>
            <person name="Zhao S."/>
            <person name="Lieberman T.D."/>
            <person name="Swanson P.K."/>
            <person name="Smith M."/>
            <person name="Roesemann S."/>
            <person name="Alexander J.E."/>
            <person name="Rich S.A."/>
            <person name="Livny J."/>
            <person name="Vlamakis H."/>
            <person name="Clish C."/>
            <person name="Bullock K."/>
            <person name="Deik A."/>
            <person name="Scott J."/>
            <person name="Pierce K.A."/>
            <person name="Xavier R.J."/>
            <person name="Alm E.J."/>
        </authorList>
    </citation>
    <scope>NUCLEOTIDE SEQUENCE [LARGE SCALE GENOMIC DNA]</scope>
    <source>
        <strain evidence="3 4">BIOML-A6</strain>
    </source>
</reference>
<dbReference type="InterPro" id="IPR050361">
    <property type="entry name" value="MPP/UQCRC_Complex"/>
</dbReference>
<comment type="caution">
    <text evidence="3">The sequence shown here is derived from an EMBL/GenBank/DDBJ whole genome shotgun (WGS) entry which is preliminary data.</text>
</comment>
<dbReference type="InterPro" id="IPR007863">
    <property type="entry name" value="Peptidase_M16_C"/>
</dbReference>
<evidence type="ECO:0000313" key="3">
    <source>
        <dbReference type="EMBL" id="KAB5315431.1"/>
    </source>
</evidence>
<dbReference type="Pfam" id="PF05193">
    <property type="entry name" value="Peptidase_M16_C"/>
    <property type="match status" value="1"/>
</dbReference>
<accession>A0A7J5LES6</accession>
<dbReference type="SUPFAM" id="SSF63411">
    <property type="entry name" value="LuxS/MPP-like metallohydrolase"/>
    <property type="match status" value="2"/>
</dbReference>
<dbReference type="Gene3D" id="3.30.830.10">
    <property type="entry name" value="Metalloenzyme, LuxS/M16 peptidase-like"/>
    <property type="match status" value="2"/>
</dbReference>
<gene>
    <name evidence="3" type="ORF">F9958_05815</name>
</gene>
<feature type="domain" description="Peptidase M16 C-terminal" evidence="2">
    <location>
        <begin position="189"/>
        <end position="365"/>
    </location>
</feature>
<dbReference type="EMBL" id="WCLE01000008">
    <property type="protein sequence ID" value="KAB5315431.1"/>
    <property type="molecule type" value="Genomic_DNA"/>
</dbReference>
<dbReference type="PANTHER" id="PTHR11851:SF224">
    <property type="entry name" value="PROCESSING PROTEASE"/>
    <property type="match status" value="1"/>
</dbReference>
<dbReference type="Proteomes" id="UP000467334">
    <property type="component" value="Unassembled WGS sequence"/>
</dbReference>
<evidence type="ECO:0000313" key="4">
    <source>
        <dbReference type="Proteomes" id="UP000467334"/>
    </source>
</evidence>
<dbReference type="GO" id="GO:0046872">
    <property type="term" value="F:metal ion binding"/>
    <property type="evidence" value="ECO:0007669"/>
    <property type="project" value="InterPro"/>
</dbReference>
<dbReference type="InterPro" id="IPR011249">
    <property type="entry name" value="Metalloenz_LuxS/M16"/>
</dbReference>
<dbReference type="RefSeq" id="WP_117941160.1">
    <property type="nucleotide sequence ID" value="NZ_CP081913.1"/>
</dbReference>
<name>A0A7J5LES6_BACSE</name>
<dbReference type="PANTHER" id="PTHR11851">
    <property type="entry name" value="METALLOPROTEASE"/>
    <property type="match status" value="1"/>
</dbReference>
<organism evidence="3 4">
    <name type="scientific">Bacteroides stercoris</name>
    <dbReference type="NCBI Taxonomy" id="46506"/>
    <lineage>
        <taxon>Bacteria</taxon>
        <taxon>Pseudomonadati</taxon>
        <taxon>Bacteroidota</taxon>
        <taxon>Bacteroidia</taxon>
        <taxon>Bacteroidales</taxon>
        <taxon>Bacteroidaceae</taxon>
        <taxon>Bacteroides</taxon>
    </lineage>
</organism>
<sequence length="436" mass="49857">MNIGSGMILDRTIQPKVRDIEHLAVQMPQRCTMPNGVSLNVLDSGDNEVVRIDLLMEGGRWQQSQPLQALFTNRMLREGTLRYSAGEIAEKLDYYGAWLELSSASEYAYITLYSLNKYLPQTLEILESIVKEPVFPEKELGVIIENNIQQFMVNSSKVDFLAHRALMKAVYGEVHPCGRLVQKEDYGRINPAVLREFYDRHYHSRNCTIYVSGKVGDDCVRRIEDMFGKEVFGKDFRKPERREFIPVSSMDKRIFVEHADAMQSAVRMGMLSLERHHSDYLKTRVMVTLFGGYFGSRLMSNIREEKGYTYGISAGIVSCPGPEMLVINTETANEFVEPLIREVYHEIDCLQNDLVPEEELAMVKNYMLGEMCRSYESAFSLADAWMFVQVSGFGDTHFEDALNAVRNITPEDIRELAGKHLCKEKLKEVISGKKMS</sequence>
<evidence type="ECO:0000259" key="2">
    <source>
        <dbReference type="Pfam" id="PF05193"/>
    </source>
</evidence>
<dbReference type="InterPro" id="IPR011765">
    <property type="entry name" value="Pept_M16_N"/>
</dbReference>